<accession>A0A139HSX3</accession>
<dbReference type="AlphaFoldDB" id="A0A139HSX3"/>
<keyword evidence="1" id="KW-0812">Transmembrane</keyword>
<gene>
    <name evidence="2" type="ORF">AC579_6689</name>
</gene>
<dbReference type="Proteomes" id="UP000073492">
    <property type="component" value="Unassembled WGS sequence"/>
</dbReference>
<evidence type="ECO:0000313" key="3">
    <source>
        <dbReference type="Proteomes" id="UP000073492"/>
    </source>
</evidence>
<proteinExistence type="predicted"/>
<sequence length="119" mass="13477">MATGQEIESPAEQAETINSYIPEKMLAIQELDELFLPPILMLKFSTGVFLFGSFTILAGIMSGPLWMMWQKNEVNHIPEKAKTQNIDDPDQKDKIDSRYRESRTQGLPILSSHCETCSD</sequence>
<keyword evidence="1" id="KW-1133">Transmembrane helix</keyword>
<dbReference type="EMBL" id="LFZO01000570">
    <property type="protein sequence ID" value="KXT05493.1"/>
    <property type="molecule type" value="Genomic_DNA"/>
</dbReference>
<reference evidence="2 3" key="1">
    <citation type="submission" date="2015-07" db="EMBL/GenBank/DDBJ databases">
        <title>Comparative genomics of the Sigatoka disease complex on banana suggests a link between parallel evolutionary changes in Pseudocercospora fijiensis and Pseudocercospora eumusae and increased virulence on the banana host.</title>
        <authorList>
            <person name="Chang T.-C."/>
            <person name="Salvucci A."/>
            <person name="Crous P.W."/>
            <person name="Stergiopoulos I."/>
        </authorList>
    </citation>
    <scope>NUCLEOTIDE SEQUENCE [LARGE SCALE GENOMIC DNA]</scope>
    <source>
        <strain evidence="2 3">CBS 116634</strain>
    </source>
</reference>
<comment type="caution">
    <text evidence="2">The sequence shown here is derived from an EMBL/GenBank/DDBJ whole genome shotgun (WGS) entry which is preliminary data.</text>
</comment>
<keyword evidence="3" id="KW-1185">Reference proteome</keyword>
<evidence type="ECO:0000313" key="2">
    <source>
        <dbReference type="EMBL" id="KXT05493.1"/>
    </source>
</evidence>
<keyword evidence="1" id="KW-0472">Membrane</keyword>
<name>A0A139HSX3_9PEZI</name>
<organism evidence="2 3">
    <name type="scientific">Pseudocercospora musae</name>
    <dbReference type="NCBI Taxonomy" id="113226"/>
    <lineage>
        <taxon>Eukaryota</taxon>
        <taxon>Fungi</taxon>
        <taxon>Dikarya</taxon>
        <taxon>Ascomycota</taxon>
        <taxon>Pezizomycotina</taxon>
        <taxon>Dothideomycetes</taxon>
        <taxon>Dothideomycetidae</taxon>
        <taxon>Mycosphaerellales</taxon>
        <taxon>Mycosphaerellaceae</taxon>
        <taxon>Pseudocercospora</taxon>
    </lineage>
</organism>
<protein>
    <submittedName>
        <fullName evidence="2">Uncharacterized protein</fullName>
    </submittedName>
</protein>
<feature type="transmembrane region" description="Helical" evidence="1">
    <location>
        <begin position="40"/>
        <end position="61"/>
    </location>
</feature>
<evidence type="ECO:0000256" key="1">
    <source>
        <dbReference type="SAM" id="Phobius"/>
    </source>
</evidence>